<feature type="region of interest" description="Disordered" evidence="1">
    <location>
        <begin position="51"/>
        <end position="79"/>
    </location>
</feature>
<evidence type="ECO:0000313" key="2">
    <source>
        <dbReference type="EMBL" id="PSR77103.1"/>
    </source>
</evidence>
<gene>
    <name evidence="2" type="ORF">BD289DRAFT_160517</name>
</gene>
<dbReference type="Proteomes" id="UP000241462">
    <property type="component" value="Unassembled WGS sequence"/>
</dbReference>
<name>A0A2T2ZUL2_9PEZI</name>
<evidence type="ECO:0000256" key="1">
    <source>
        <dbReference type="SAM" id="MobiDB-lite"/>
    </source>
</evidence>
<accession>A0A2T2ZUL2</accession>
<keyword evidence="3" id="KW-1185">Reference proteome</keyword>
<sequence>MWAVILILIAKVSAGQTSPSSTKSRGAVDRSYARRRWLIDVLVRHVDNFVRRKGDQSQQPHESEEKSRSDLSPFDRHGHVDCGGHVVVVGEMVSAREHRVRLSGRL</sequence>
<dbReference type="AlphaFoldDB" id="A0A2T2ZUL2"/>
<dbReference type="InParanoid" id="A0A2T2ZUL2"/>
<protein>
    <submittedName>
        <fullName evidence="2">Uncharacterized protein</fullName>
    </submittedName>
</protein>
<organism evidence="2 3">
    <name type="scientific">Coniella lustricola</name>
    <dbReference type="NCBI Taxonomy" id="2025994"/>
    <lineage>
        <taxon>Eukaryota</taxon>
        <taxon>Fungi</taxon>
        <taxon>Dikarya</taxon>
        <taxon>Ascomycota</taxon>
        <taxon>Pezizomycotina</taxon>
        <taxon>Sordariomycetes</taxon>
        <taxon>Sordariomycetidae</taxon>
        <taxon>Diaporthales</taxon>
        <taxon>Schizoparmaceae</taxon>
        <taxon>Coniella</taxon>
    </lineage>
</organism>
<proteinExistence type="predicted"/>
<evidence type="ECO:0000313" key="3">
    <source>
        <dbReference type="Proteomes" id="UP000241462"/>
    </source>
</evidence>
<dbReference type="EMBL" id="KZ678674">
    <property type="protein sequence ID" value="PSR77103.1"/>
    <property type="molecule type" value="Genomic_DNA"/>
</dbReference>
<reference evidence="2 3" key="1">
    <citation type="journal article" date="2018" name="Mycol. Prog.">
        <title>Coniella lustricola, a new species from submerged detritus.</title>
        <authorList>
            <person name="Raudabaugh D.B."/>
            <person name="Iturriaga T."/>
            <person name="Carver A."/>
            <person name="Mondo S."/>
            <person name="Pangilinan J."/>
            <person name="Lipzen A."/>
            <person name="He G."/>
            <person name="Amirebrahimi M."/>
            <person name="Grigoriev I.V."/>
            <person name="Miller A.N."/>
        </authorList>
    </citation>
    <scope>NUCLEOTIDE SEQUENCE [LARGE SCALE GENOMIC DNA]</scope>
    <source>
        <strain evidence="2 3">B22-T-1</strain>
    </source>
</reference>